<comment type="similarity">
    <text evidence="1">Belongs to the SCO1/2 family.</text>
</comment>
<evidence type="ECO:0000313" key="2">
    <source>
        <dbReference type="EMBL" id="OIQ92090.1"/>
    </source>
</evidence>
<dbReference type="PANTHER" id="PTHR12151:SF8">
    <property type="entry name" value="THIOREDOXIN DOMAIN-CONTAINING PROTEIN"/>
    <property type="match status" value="1"/>
</dbReference>
<dbReference type="EMBL" id="MLJW01000241">
    <property type="protein sequence ID" value="OIQ92090.1"/>
    <property type="molecule type" value="Genomic_DNA"/>
</dbReference>
<gene>
    <name evidence="2" type="ORF">GALL_260090</name>
</gene>
<comment type="caution">
    <text evidence="2">The sequence shown here is derived from an EMBL/GenBank/DDBJ whole genome shotgun (WGS) entry which is preliminary data.</text>
</comment>
<name>A0A1J5R9R6_9ZZZZ</name>
<proteinExistence type="inferred from homology"/>
<dbReference type="AlphaFoldDB" id="A0A1J5R9R6"/>
<sequence>MNTSALLRLVPATALALGLLVSRADARSCCERDMPGTAASANSLYQLPLHFQDDQGRTVAFSDLRGHPVVIAMFFASCPSACPALVGELKLMQRKLPASVRAATRFVLVSFDSEHDRVPVLAAYRKSHGLDAHWTLLRGADRDVRQLAALLGISYQRQPNGMFRHTTVATALDANGDVIAARTGLGGSLAGLSEALARIAPPAAGAHPAS</sequence>
<dbReference type="PANTHER" id="PTHR12151">
    <property type="entry name" value="ELECTRON TRANSPORT PROTIN SCO1/SENC FAMILY MEMBER"/>
    <property type="match status" value="1"/>
</dbReference>
<organism evidence="2">
    <name type="scientific">mine drainage metagenome</name>
    <dbReference type="NCBI Taxonomy" id="410659"/>
    <lineage>
        <taxon>unclassified sequences</taxon>
        <taxon>metagenomes</taxon>
        <taxon>ecological metagenomes</taxon>
    </lineage>
</organism>
<accession>A0A1J5R9R6</accession>
<dbReference type="InterPro" id="IPR003782">
    <property type="entry name" value="SCO1/SenC"/>
</dbReference>
<dbReference type="SUPFAM" id="SSF52833">
    <property type="entry name" value="Thioredoxin-like"/>
    <property type="match status" value="1"/>
</dbReference>
<protein>
    <recommendedName>
        <fullName evidence="3">Thioredoxin domain-containing protein</fullName>
    </recommendedName>
</protein>
<reference evidence="2" key="1">
    <citation type="submission" date="2016-10" db="EMBL/GenBank/DDBJ databases">
        <title>Sequence of Gallionella enrichment culture.</title>
        <authorList>
            <person name="Poehlein A."/>
            <person name="Muehling M."/>
            <person name="Daniel R."/>
        </authorList>
    </citation>
    <scope>NUCLEOTIDE SEQUENCE</scope>
</reference>
<dbReference type="InterPro" id="IPR036249">
    <property type="entry name" value="Thioredoxin-like_sf"/>
</dbReference>
<evidence type="ECO:0000256" key="1">
    <source>
        <dbReference type="ARBA" id="ARBA00010996"/>
    </source>
</evidence>
<dbReference type="Gene3D" id="3.40.30.10">
    <property type="entry name" value="Glutaredoxin"/>
    <property type="match status" value="1"/>
</dbReference>
<dbReference type="Pfam" id="PF02630">
    <property type="entry name" value="SCO1-SenC"/>
    <property type="match status" value="1"/>
</dbReference>
<dbReference type="CDD" id="cd02968">
    <property type="entry name" value="SCO"/>
    <property type="match status" value="1"/>
</dbReference>
<evidence type="ECO:0008006" key="3">
    <source>
        <dbReference type="Google" id="ProtNLM"/>
    </source>
</evidence>